<name>A0A6B3RJY8_9RHOB</name>
<comment type="caution">
    <text evidence="1">The sequence shown here is derived from an EMBL/GenBank/DDBJ whole genome shotgun (WGS) entry which is preliminary data.</text>
</comment>
<dbReference type="EMBL" id="JAAIKE010000001">
    <property type="protein sequence ID" value="NEX45208.1"/>
    <property type="molecule type" value="Genomic_DNA"/>
</dbReference>
<protein>
    <submittedName>
        <fullName evidence="1">Uncharacterized protein</fullName>
    </submittedName>
</protein>
<sequence>MHCNINADAQADARATIDVTTSTDPDIRKIRNAWAALKAARGQDVRPALLAPAHIIDPPAPQLTADPPALRELTAADIQSRALEPTRAYIQRLRAARNDLGGAA</sequence>
<dbReference type="AlphaFoldDB" id="A0A6B3RJY8"/>
<dbReference type="RefSeq" id="WP_164609219.1">
    <property type="nucleotide sequence ID" value="NZ_JAAIKE010000001.1"/>
</dbReference>
<evidence type="ECO:0000313" key="2">
    <source>
        <dbReference type="Proteomes" id="UP000481421"/>
    </source>
</evidence>
<reference evidence="1 2" key="1">
    <citation type="submission" date="2020-02" db="EMBL/GenBank/DDBJ databases">
        <title>Rhodobacter algicola sp. nov., isolated from microalga culture.</title>
        <authorList>
            <person name="Park C.-Y."/>
        </authorList>
    </citation>
    <scope>NUCLEOTIDE SEQUENCE [LARGE SCALE GENOMIC DNA]</scope>
    <source>
        <strain evidence="1 2">ETT8</strain>
    </source>
</reference>
<dbReference type="Proteomes" id="UP000481421">
    <property type="component" value="Unassembled WGS sequence"/>
</dbReference>
<accession>A0A6B3RJY8</accession>
<proteinExistence type="predicted"/>
<organism evidence="1 2">
    <name type="scientific">Pseudotabrizicola algicola</name>
    <dbReference type="NCBI Taxonomy" id="2709381"/>
    <lineage>
        <taxon>Bacteria</taxon>
        <taxon>Pseudomonadati</taxon>
        <taxon>Pseudomonadota</taxon>
        <taxon>Alphaproteobacteria</taxon>
        <taxon>Rhodobacterales</taxon>
        <taxon>Paracoccaceae</taxon>
        <taxon>Pseudotabrizicola</taxon>
    </lineage>
</organism>
<evidence type="ECO:0000313" key="1">
    <source>
        <dbReference type="EMBL" id="NEX45208.1"/>
    </source>
</evidence>
<keyword evidence="2" id="KW-1185">Reference proteome</keyword>
<gene>
    <name evidence="1" type="ORF">G3572_03250</name>
</gene>